<feature type="compositionally biased region" description="Basic residues" evidence="1">
    <location>
        <begin position="57"/>
        <end position="82"/>
    </location>
</feature>
<feature type="compositionally biased region" description="Low complexity" evidence="1">
    <location>
        <begin position="27"/>
        <end position="45"/>
    </location>
</feature>
<evidence type="ECO:0000256" key="1">
    <source>
        <dbReference type="SAM" id="MobiDB-lite"/>
    </source>
</evidence>
<feature type="non-terminal residue" evidence="2">
    <location>
        <position position="137"/>
    </location>
</feature>
<name>A0A6J4HPI2_9ACTN</name>
<protein>
    <submittedName>
        <fullName evidence="2">Uncharacterized protein</fullName>
    </submittedName>
</protein>
<feature type="non-terminal residue" evidence="2">
    <location>
        <position position="1"/>
    </location>
</feature>
<feature type="region of interest" description="Disordered" evidence="1">
    <location>
        <begin position="1"/>
        <end position="116"/>
    </location>
</feature>
<gene>
    <name evidence="2" type="ORF">AVDCRST_MAG41-792</name>
</gene>
<accession>A0A6J4HPI2</accession>
<proteinExistence type="predicted"/>
<dbReference type="EMBL" id="CADCTP010000085">
    <property type="protein sequence ID" value="CAA9228347.1"/>
    <property type="molecule type" value="Genomic_DNA"/>
</dbReference>
<evidence type="ECO:0000313" key="2">
    <source>
        <dbReference type="EMBL" id="CAA9228347.1"/>
    </source>
</evidence>
<feature type="compositionally biased region" description="Basic and acidic residues" evidence="1">
    <location>
        <begin position="83"/>
        <end position="93"/>
    </location>
</feature>
<sequence>ERVRDRRPGPGGGVRGRDARRRRRPAGELPPARGRGVRPGPAAAAELRRGGDAGLVRRARRRPARVRAARPHRRGRPGHRLRALPDPDARPGLRDVVPGQLRGPPGGRPVADRARARVHAVPHGRLVRRRHRAHPGV</sequence>
<reference evidence="2" key="1">
    <citation type="submission" date="2020-02" db="EMBL/GenBank/DDBJ databases">
        <authorList>
            <person name="Meier V. D."/>
        </authorList>
    </citation>
    <scope>NUCLEOTIDE SEQUENCE</scope>
    <source>
        <strain evidence="2">AVDCRST_MAG41</strain>
    </source>
</reference>
<dbReference type="AlphaFoldDB" id="A0A6J4HPI2"/>
<organism evidence="2">
    <name type="scientific">uncultured Mycobacteriales bacterium</name>
    <dbReference type="NCBI Taxonomy" id="581187"/>
    <lineage>
        <taxon>Bacteria</taxon>
        <taxon>Bacillati</taxon>
        <taxon>Actinomycetota</taxon>
        <taxon>Actinomycetes</taxon>
        <taxon>Mycobacteriales</taxon>
        <taxon>environmental samples</taxon>
    </lineage>
</organism>